<accession>A0A0H2MCI5</accession>
<evidence type="ECO:0000256" key="1">
    <source>
        <dbReference type="ARBA" id="ARBA00004571"/>
    </source>
</evidence>
<evidence type="ECO:0000256" key="4">
    <source>
        <dbReference type="ARBA" id="ARBA00022452"/>
    </source>
</evidence>
<comment type="subcellular location">
    <subcellularLocation>
        <location evidence="1 14">Cell outer membrane</location>
        <topology evidence="1 14">Multi-pass membrane protein</topology>
    </subcellularLocation>
</comment>
<keyword evidence="7" id="KW-0732">Signal</keyword>
<keyword evidence="9" id="KW-0406">Ion transport</keyword>
<keyword evidence="5" id="KW-0410">Iron transport</keyword>
<dbReference type="PATRIC" id="fig|34073.19.peg.4414"/>
<evidence type="ECO:0000259" key="19">
    <source>
        <dbReference type="Pfam" id="PF07715"/>
    </source>
</evidence>
<protein>
    <submittedName>
        <fullName evidence="20">Fe(3+) dicitrate transport protein FecA</fullName>
    </submittedName>
</protein>
<sequence>MLRAPLRRLWLKIHRWTGLTLGPVLALTALLGAMLVVALPVDRYAHPAFFAAQSAGDAPALPLEPLRQRILAEFGPDTNFTLRPPRNPGETLWVLVRGPWEGTLYLDPATGAEQGRRGSHEGAYNLLFELHSSLLLEDTGKGILAFVALAYLFLLITGVALWWPARWPPSLRIVLNRGLLRGLFDLHRTGGAVLGLLIAVSVFTGAYMAWRPLGNFISAAMGQEPLRPPTVPKGTASGARLSLDELVARAKSVFPGQPIGYVQVPAKPNRPMRVRFRLADDPHPNGISSVWLHPLTGEVLAVRRWQELDAGNGAVVVIYPLHTGVLGGPVHQAVTALLGLALGGLGLSGIWLWWRRRAASPFPTTTSARRPERDVAATDRFLISEENEPLFKQKKCAALVMALFPISFQSLAAEAEPAGSASGAKSLEAVTVTGDWLGTPSETKVLEHPGARSIIERTQIQESGATSVREALRQVPGVQVQESNGTGGSDISLNVGVRGLTSRLSPRSTILLDGVPLAYAPYGQPQLSLAPLSLGSLEAVDVVRGAGSVRYGPQNVGGIINFVTRSIPKQFAGEVGVGVESAGHGGGTKTSPTLFIGGTNENGLGLALLYSGTHGDGFRQSNDHASIDDLMLKGAYRLSKTDDIAVTLHHFEGKGRMPGGLTTAQFAATPFQSDRPFDEFTGRRTDGSIKYTHDDGVNKFEMLSYYTDSYRSSYLEQEGTGANAGKRRLTTAPRNYKTYAFEPRYSRLIDSGSVVQEISVGARYLKEEASEVTTRSAYYRPSPGFDAYALAQPAYQSSKGGTTAHAVYIDDRIDFGNWTVTPGVRYESIRSHNDVFTLSNGRVTGANYPKIDSNEVLPTLSVLYRMTERWSVFANAGVSFGPQQYAQLAQSTSGLHPEKAKTYEIGTHYKGEAWSGELTLFNINFDKELQLARSITGDVGQWTDLGATRHRGLESALRYQLGSLSDSLKGLSVSATYTYTQAIAKAGAFAGRNLPFYSRQVATLGARYERGPWTFNADVYAQSKQRSPGSPDDGANYVTMEDATGRLGNIPGYATMNLRAGYDFGPSMSNLKLALGIKNLFDRRYYNRSVDNNGGKYVGQPRTLYLQASVAF</sequence>
<dbReference type="InterPro" id="IPR037066">
    <property type="entry name" value="Plug_dom_sf"/>
</dbReference>
<name>A0A0H2MCI5_VARPD</name>
<proteinExistence type="inferred from homology"/>
<keyword evidence="17" id="KW-1133">Transmembrane helix</keyword>
<evidence type="ECO:0000256" key="17">
    <source>
        <dbReference type="SAM" id="Phobius"/>
    </source>
</evidence>
<keyword evidence="13 14" id="KW-0998">Cell outer membrane</keyword>
<keyword evidence="6 14" id="KW-0812">Transmembrane</keyword>
<feature type="transmembrane region" description="Helical" evidence="17">
    <location>
        <begin position="143"/>
        <end position="165"/>
    </location>
</feature>
<keyword evidence="12" id="KW-0675">Receptor</keyword>
<dbReference type="PROSITE" id="PS01156">
    <property type="entry name" value="TONB_DEPENDENT_REC_2"/>
    <property type="match status" value="1"/>
</dbReference>
<dbReference type="InterPro" id="IPR036942">
    <property type="entry name" value="Beta-barrel_TonB_sf"/>
</dbReference>
<keyword evidence="4 14" id="KW-1134">Transmembrane beta strand</keyword>
<dbReference type="InterPro" id="IPR012910">
    <property type="entry name" value="Plug_dom"/>
</dbReference>
<evidence type="ECO:0000256" key="6">
    <source>
        <dbReference type="ARBA" id="ARBA00022692"/>
    </source>
</evidence>
<dbReference type="InterPro" id="IPR010105">
    <property type="entry name" value="TonB_sidphr_rcpt"/>
</dbReference>
<dbReference type="AlphaFoldDB" id="A0A0H2MCI5"/>
<dbReference type="EMBL" id="JZWI01000022">
    <property type="protein sequence ID" value="KLN54670.1"/>
    <property type="molecule type" value="Genomic_DNA"/>
</dbReference>
<dbReference type="InterPro" id="IPR005625">
    <property type="entry name" value="PepSY-ass_TM"/>
</dbReference>
<dbReference type="Pfam" id="PF00593">
    <property type="entry name" value="TonB_dep_Rec_b-barrel"/>
    <property type="match status" value="1"/>
</dbReference>
<reference evidence="20 21" key="1">
    <citation type="submission" date="2015-03" db="EMBL/GenBank/DDBJ databases">
        <title>Genome sequence of Variovorax paradoxus TBEA6.</title>
        <authorList>
            <person name="Poehlein A."/>
            <person name="Schuldes J."/>
            <person name="Wuebbeler J.H."/>
            <person name="Hiessl S."/>
            <person name="Steinbuechel A."/>
            <person name="Daniel R."/>
        </authorList>
    </citation>
    <scope>NUCLEOTIDE SEQUENCE [LARGE SCALE GENOMIC DNA]</scope>
    <source>
        <strain evidence="20 21">TBEA6</strain>
    </source>
</reference>
<evidence type="ECO:0000256" key="7">
    <source>
        <dbReference type="ARBA" id="ARBA00022729"/>
    </source>
</evidence>
<dbReference type="SUPFAM" id="SSF56935">
    <property type="entry name" value="Porins"/>
    <property type="match status" value="1"/>
</dbReference>
<dbReference type="PROSITE" id="PS52016">
    <property type="entry name" value="TONB_DEPENDENT_REC_3"/>
    <property type="match status" value="1"/>
</dbReference>
<dbReference type="NCBIfam" id="TIGR01783">
    <property type="entry name" value="TonB-siderophor"/>
    <property type="match status" value="1"/>
</dbReference>
<evidence type="ECO:0000256" key="2">
    <source>
        <dbReference type="ARBA" id="ARBA00009810"/>
    </source>
</evidence>
<dbReference type="Pfam" id="PF07715">
    <property type="entry name" value="Plug"/>
    <property type="match status" value="1"/>
</dbReference>
<dbReference type="GO" id="GO:0015891">
    <property type="term" value="P:siderophore transport"/>
    <property type="evidence" value="ECO:0007669"/>
    <property type="project" value="InterPro"/>
</dbReference>
<feature type="short sequence motif" description="TonB C-terminal box" evidence="15">
    <location>
        <begin position="1095"/>
        <end position="1112"/>
    </location>
</feature>
<feature type="domain" description="TonB-dependent receptor-like beta-barrel" evidence="18">
    <location>
        <begin position="650"/>
        <end position="1080"/>
    </location>
</feature>
<dbReference type="InterPro" id="IPR000531">
    <property type="entry name" value="Beta-barrel_TonB"/>
</dbReference>
<dbReference type="Gene3D" id="2.170.130.10">
    <property type="entry name" value="TonB-dependent receptor, plug domain"/>
    <property type="match status" value="1"/>
</dbReference>
<dbReference type="Gene3D" id="2.40.170.20">
    <property type="entry name" value="TonB-dependent receptor, beta-barrel domain"/>
    <property type="match status" value="1"/>
</dbReference>
<dbReference type="GO" id="GO:0038023">
    <property type="term" value="F:signaling receptor activity"/>
    <property type="evidence" value="ECO:0007669"/>
    <property type="project" value="InterPro"/>
</dbReference>
<dbReference type="Pfam" id="PF03929">
    <property type="entry name" value="PepSY_TM"/>
    <property type="match status" value="1"/>
</dbReference>
<keyword evidence="3 14" id="KW-0813">Transport</keyword>
<evidence type="ECO:0000259" key="18">
    <source>
        <dbReference type="Pfam" id="PF00593"/>
    </source>
</evidence>
<dbReference type="PANTHER" id="PTHR30442">
    <property type="entry name" value="IRON III DICITRATE TRANSPORT PROTEIN FECA"/>
    <property type="match status" value="1"/>
</dbReference>
<keyword evidence="11 14" id="KW-0472">Membrane</keyword>
<evidence type="ECO:0000256" key="9">
    <source>
        <dbReference type="ARBA" id="ARBA00023065"/>
    </source>
</evidence>
<evidence type="ECO:0000313" key="21">
    <source>
        <dbReference type="Proteomes" id="UP000035170"/>
    </source>
</evidence>
<evidence type="ECO:0000256" key="10">
    <source>
        <dbReference type="ARBA" id="ARBA00023077"/>
    </source>
</evidence>
<comment type="similarity">
    <text evidence="2 14 16">Belongs to the TonB-dependent receptor family.</text>
</comment>
<evidence type="ECO:0000256" key="14">
    <source>
        <dbReference type="PROSITE-ProRule" id="PRU01360"/>
    </source>
</evidence>
<dbReference type="CDD" id="cd01347">
    <property type="entry name" value="ligand_gated_channel"/>
    <property type="match status" value="1"/>
</dbReference>
<evidence type="ECO:0000256" key="15">
    <source>
        <dbReference type="PROSITE-ProRule" id="PRU10144"/>
    </source>
</evidence>
<organism evidence="20 21">
    <name type="scientific">Variovorax paradoxus</name>
    <dbReference type="NCBI Taxonomy" id="34073"/>
    <lineage>
        <taxon>Bacteria</taxon>
        <taxon>Pseudomonadati</taxon>
        <taxon>Pseudomonadota</taxon>
        <taxon>Betaproteobacteria</taxon>
        <taxon>Burkholderiales</taxon>
        <taxon>Comamonadaceae</taxon>
        <taxon>Variovorax</taxon>
    </lineage>
</organism>
<dbReference type="GO" id="GO:0015343">
    <property type="term" value="F:siderophore-iron transmembrane transporter activity"/>
    <property type="evidence" value="ECO:0007669"/>
    <property type="project" value="InterPro"/>
</dbReference>
<evidence type="ECO:0000256" key="13">
    <source>
        <dbReference type="ARBA" id="ARBA00023237"/>
    </source>
</evidence>
<evidence type="ECO:0000256" key="16">
    <source>
        <dbReference type="RuleBase" id="RU003357"/>
    </source>
</evidence>
<feature type="transmembrane region" description="Helical" evidence="17">
    <location>
        <begin position="186"/>
        <end position="210"/>
    </location>
</feature>
<feature type="transmembrane region" description="Helical" evidence="17">
    <location>
        <begin position="21"/>
        <end position="41"/>
    </location>
</feature>
<keyword evidence="10 16" id="KW-0798">TonB box</keyword>
<evidence type="ECO:0000256" key="12">
    <source>
        <dbReference type="ARBA" id="ARBA00023170"/>
    </source>
</evidence>
<dbReference type="PANTHER" id="PTHR30442:SF0">
    <property type="entry name" value="FE(3+) DICITRATE TRANSPORT PROTEIN FECA"/>
    <property type="match status" value="1"/>
</dbReference>
<dbReference type="InterPro" id="IPR010917">
    <property type="entry name" value="TonB_rcpt_CS"/>
</dbReference>
<feature type="domain" description="TonB-dependent receptor plug" evidence="19">
    <location>
        <begin position="446"/>
        <end position="559"/>
    </location>
</feature>
<evidence type="ECO:0000256" key="8">
    <source>
        <dbReference type="ARBA" id="ARBA00023004"/>
    </source>
</evidence>
<evidence type="ECO:0000256" key="3">
    <source>
        <dbReference type="ARBA" id="ARBA00022448"/>
    </source>
</evidence>
<dbReference type="GO" id="GO:0009279">
    <property type="term" value="C:cell outer membrane"/>
    <property type="evidence" value="ECO:0007669"/>
    <property type="project" value="UniProtKB-SubCell"/>
</dbReference>
<keyword evidence="8" id="KW-0408">Iron</keyword>
<keyword evidence="21" id="KW-1185">Reference proteome</keyword>
<evidence type="ECO:0000256" key="11">
    <source>
        <dbReference type="ARBA" id="ARBA00023136"/>
    </source>
</evidence>
<gene>
    <name evidence="20" type="primary">fecA</name>
    <name evidence="20" type="ORF">VPARA_43120</name>
</gene>
<evidence type="ECO:0000313" key="20">
    <source>
        <dbReference type="EMBL" id="KLN54670.1"/>
    </source>
</evidence>
<evidence type="ECO:0000256" key="5">
    <source>
        <dbReference type="ARBA" id="ARBA00022496"/>
    </source>
</evidence>
<dbReference type="Proteomes" id="UP000035170">
    <property type="component" value="Unassembled WGS sequence"/>
</dbReference>
<dbReference type="InterPro" id="IPR039426">
    <property type="entry name" value="TonB-dep_rcpt-like"/>
</dbReference>
<comment type="caution">
    <text evidence="20">The sequence shown here is derived from an EMBL/GenBank/DDBJ whole genome shotgun (WGS) entry which is preliminary data.</text>
</comment>